<evidence type="ECO:0000313" key="2">
    <source>
        <dbReference type="EMBL" id="CAH0417977.1"/>
    </source>
</evidence>
<evidence type="ECO:0000313" key="3">
    <source>
        <dbReference type="Proteomes" id="UP000789719"/>
    </source>
</evidence>
<gene>
    <name evidence="2" type="ORF">WGH24286_00393</name>
</gene>
<keyword evidence="3" id="KW-1185">Reference proteome</keyword>
<keyword evidence="1" id="KW-1133">Transmembrane helix</keyword>
<evidence type="ECO:0000256" key="1">
    <source>
        <dbReference type="SAM" id="Phobius"/>
    </source>
</evidence>
<accession>A0ABM8ZB91</accession>
<protein>
    <submittedName>
        <fullName evidence="2">Uncharacterized protein</fullName>
    </submittedName>
</protein>
<feature type="transmembrane region" description="Helical" evidence="1">
    <location>
        <begin position="12"/>
        <end position="32"/>
    </location>
</feature>
<reference evidence="2 3" key="1">
    <citation type="submission" date="2021-11" db="EMBL/GenBank/DDBJ databases">
        <authorList>
            <person name="Depoorter E."/>
        </authorList>
    </citation>
    <scope>NUCLEOTIDE SEQUENCE [LARGE SCALE GENOMIC DNA]</scope>
    <source>
        <strain evidence="2 3">LMG 24286</strain>
    </source>
</reference>
<keyword evidence="1" id="KW-0812">Transmembrane</keyword>
<dbReference type="Proteomes" id="UP000789719">
    <property type="component" value="Unassembled WGS sequence"/>
</dbReference>
<feature type="transmembrane region" description="Helical" evidence="1">
    <location>
        <begin position="69"/>
        <end position="87"/>
    </location>
</feature>
<feature type="transmembrane region" description="Helical" evidence="1">
    <location>
        <begin position="38"/>
        <end position="57"/>
    </location>
</feature>
<organism evidence="2 3">
    <name type="scientific">Periweissella ghanensis</name>
    <dbReference type="NCBI Taxonomy" id="467997"/>
    <lineage>
        <taxon>Bacteria</taxon>
        <taxon>Bacillati</taxon>
        <taxon>Bacillota</taxon>
        <taxon>Bacilli</taxon>
        <taxon>Lactobacillales</taxon>
        <taxon>Lactobacillaceae</taxon>
        <taxon>Periweissella</taxon>
    </lineage>
</organism>
<sequence>MNLVKQLIRTERPWLLALLLLSVGEFTWTLSINLYDSLINTLWMGANVWLFLYVAPFEYRTKRLDLKKSGILGLIVIYLLTTGLVVWQNHVNKQADITTTKIHLTH</sequence>
<comment type="caution">
    <text evidence="2">The sequence shown here is derived from an EMBL/GenBank/DDBJ whole genome shotgun (WGS) entry which is preliminary data.</text>
</comment>
<proteinExistence type="predicted"/>
<dbReference type="EMBL" id="CAKKNT010000003">
    <property type="protein sequence ID" value="CAH0417977.1"/>
    <property type="molecule type" value="Genomic_DNA"/>
</dbReference>
<dbReference type="RefSeq" id="WP_230098084.1">
    <property type="nucleotide sequence ID" value="NZ_CAKKNT010000003.1"/>
</dbReference>
<name>A0ABM8ZB91_9LACO</name>
<keyword evidence="1" id="KW-0472">Membrane</keyword>